<accession>A0A7W7PKH2</accession>
<dbReference type="InterPro" id="IPR010982">
    <property type="entry name" value="Lambda_DNA-bd_dom_sf"/>
</dbReference>
<keyword evidence="1" id="KW-0472">Membrane</keyword>
<organism evidence="2 3">
    <name type="scientific">Streptomyces olivoverticillatus</name>
    <dbReference type="NCBI Taxonomy" id="66427"/>
    <lineage>
        <taxon>Bacteria</taxon>
        <taxon>Bacillati</taxon>
        <taxon>Actinomycetota</taxon>
        <taxon>Actinomycetes</taxon>
        <taxon>Kitasatosporales</taxon>
        <taxon>Streptomycetaceae</taxon>
        <taxon>Streptomyces</taxon>
    </lineage>
</organism>
<dbReference type="RefSeq" id="WP_184346289.1">
    <property type="nucleotide sequence ID" value="NZ_JACHJH010000001.1"/>
</dbReference>
<dbReference type="Pfam" id="PF10901">
    <property type="entry name" value="DUF2690"/>
    <property type="match status" value="1"/>
</dbReference>
<dbReference type="SUPFAM" id="SSF47413">
    <property type="entry name" value="lambda repressor-like DNA-binding domains"/>
    <property type="match status" value="1"/>
</dbReference>
<keyword evidence="1" id="KW-0812">Transmembrane</keyword>
<keyword evidence="1" id="KW-1133">Transmembrane helix</keyword>
<keyword evidence="3" id="KW-1185">Reference proteome</keyword>
<protein>
    <recommendedName>
        <fullName evidence="4">HTH cro/C1-type domain-containing protein</fullName>
    </recommendedName>
</protein>
<name>A0A7W7PKH2_9ACTN</name>
<proteinExistence type="predicted"/>
<evidence type="ECO:0000313" key="3">
    <source>
        <dbReference type="Proteomes" id="UP000556084"/>
    </source>
</evidence>
<dbReference type="InterPro" id="IPR001387">
    <property type="entry name" value="Cro/C1-type_HTH"/>
</dbReference>
<dbReference type="CDD" id="cd00093">
    <property type="entry name" value="HTH_XRE"/>
    <property type="match status" value="1"/>
</dbReference>
<sequence>MSGEHPVPPECVRLAAALREVRDRTGLSLAALGGRTPFSKSSWERYLNGKKLAPRQAVEALCALADEPPGRLLALWELAEQAWSRRAAPAEAPVGPPVGEPPGPWRPWVRSRRAWLVSGAVLAVAVAAALLLLTGGRHASGGSRPGALAASSPYPQSFEPGCKGEECEGADPAQMGCGAEGMVVTLLKRKASGGQRVEIRYGAKCGAVWVRTMGLHVGDRVELSLPGADTKEVRAAGQRDTEVYLSTAMTVTKDPAKARVCVRPASGAGVECFTAPAHGESV</sequence>
<evidence type="ECO:0008006" key="4">
    <source>
        <dbReference type="Google" id="ProtNLM"/>
    </source>
</evidence>
<dbReference type="AlphaFoldDB" id="A0A7W7PKH2"/>
<dbReference type="Pfam" id="PF13560">
    <property type="entry name" value="HTH_31"/>
    <property type="match status" value="1"/>
</dbReference>
<gene>
    <name evidence="2" type="ORF">FHS39_000770</name>
</gene>
<reference evidence="2 3" key="1">
    <citation type="submission" date="2020-08" db="EMBL/GenBank/DDBJ databases">
        <title>Genomic Encyclopedia of Type Strains, Phase III (KMG-III): the genomes of soil and plant-associated and newly described type strains.</title>
        <authorList>
            <person name="Whitman W."/>
        </authorList>
    </citation>
    <scope>NUCLEOTIDE SEQUENCE [LARGE SCALE GENOMIC DNA]</scope>
    <source>
        <strain evidence="2 3">CECT 3266</strain>
    </source>
</reference>
<dbReference type="Proteomes" id="UP000556084">
    <property type="component" value="Unassembled WGS sequence"/>
</dbReference>
<dbReference type="InterPro" id="IPR021224">
    <property type="entry name" value="DUF2690"/>
</dbReference>
<feature type="transmembrane region" description="Helical" evidence="1">
    <location>
        <begin position="114"/>
        <end position="134"/>
    </location>
</feature>
<dbReference type="GO" id="GO:0003677">
    <property type="term" value="F:DNA binding"/>
    <property type="evidence" value="ECO:0007669"/>
    <property type="project" value="InterPro"/>
</dbReference>
<evidence type="ECO:0000256" key="1">
    <source>
        <dbReference type="SAM" id="Phobius"/>
    </source>
</evidence>
<evidence type="ECO:0000313" key="2">
    <source>
        <dbReference type="EMBL" id="MBB4891770.1"/>
    </source>
</evidence>
<dbReference type="EMBL" id="JACHJH010000001">
    <property type="protein sequence ID" value="MBB4891770.1"/>
    <property type="molecule type" value="Genomic_DNA"/>
</dbReference>
<comment type="caution">
    <text evidence="2">The sequence shown here is derived from an EMBL/GenBank/DDBJ whole genome shotgun (WGS) entry which is preliminary data.</text>
</comment>